<dbReference type="Gene3D" id="1.20.58.110">
    <property type="entry name" value="Ribosomal protein S20"/>
    <property type="match status" value="1"/>
</dbReference>
<keyword evidence="10" id="KW-1185">Reference proteome</keyword>
<evidence type="ECO:0000256" key="5">
    <source>
        <dbReference type="ARBA" id="ARBA00022980"/>
    </source>
</evidence>
<dbReference type="PANTHER" id="PTHR33398:SF1">
    <property type="entry name" value="SMALL RIBOSOMAL SUBUNIT PROTEIN BS20C"/>
    <property type="match status" value="1"/>
</dbReference>
<dbReference type="NCBIfam" id="TIGR00029">
    <property type="entry name" value="S20"/>
    <property type="match status" value="1"/>
</dbReference>
<dbReference type="InterPro" id="IPR036510">
    <property type="entry name" value="Ribosomal_bS20_sf"/>
</dbReference>
<evidence type="ECO:0000256" key="6">
    <source>
        <dbReference type="ARBA" id="ARBA00023274"/>
    </source>
</evidence>
<comment type="function">
    <text evidence="1 8">Binds directly to 16S ribosomal RNA.</text>
</comment>
<evidence type="ECO:0000313" key="10">
    <source>
        <dbReference type="Proteomes" id="UP001056834"/>
    </source>
</evidence>
<reference evidence="9" key="1">
    <citation type="submission" date="2022-05" db="EMBL/GenBank/DDBJ databases">
        <title>Impact of host demography and evolutionary history on endosymbiont molecular evolution: a test in carpenter ants (Genus Camponotus) and their Blochmannia endosymbionts.</title>
        <authorList>
            <person name="Manthey J.D."/>
            <person name="Giron J.C."/>
            <person name="Hruska J.P."/>
        </authorList>
    </citation>
    <scope>NUCLEOTIDE SEQUENCE</scope>
    <source>
        <strain evidence="9">C-006</strain>
    </source>
</reference>
<evidence type="ECO:0000256" key="3">
    <source>
        <dbReference type="ARBA" id="ARBA00022730"/>
    </source>
</evidence>
<dbReference type="RefSeq" id="WP_250223330.1">
    <property type="nucleotide sequence ID" value="NZ_CP097762.1"/>
</dbReference>
<keyword evidence="5 8" id="KW-0689">Ribosomal protein</keyword>
<comment type="similarity">
    <text evidence="2 8">Belongs to the bacterial ribosomal protein bS20 family.</text>
</comment>
<gene>
    <name evidence="8 9" type="primary">rpsT</name>
    <name evidence="9" type="ORF">M9405_00480</name>
</gene>
<proteinExistence type="inferred from homology"/>
<keyword evidence="4 8" id="KW-0694">RNA-binding</keyword>
<dbReference type="Proteomes" id="UP001056834">
    <property type="component" value="Chromosome"/>
</dbReference>
<evidence type="ECO:0000256" key="8">
    <source>
        <dbReference type="HAMAP-Rule" id="MF_00500"/>
    </source>
</evidence>
<evidence type="ECO:0000256" key="7">
    <source>
        <dbReference type="ARBA" id="ARBA00035136"/>
    </source>
</evidence>
<dbReference type="InterPro" id="IPR002583">
    <property type="entry name" value="Ribosomal_bS20"/>
</dbReference>
<dbReference type="SUPFAM" id="SSF46992">
    <property type="entry name" value="Ribosomal protein S20"/>
    <property type="match status" value="1"/>
</dbReference>
<evidence type="ECO:0000313" key="9">
    <source>
        <dbReference type="EMBL" id="URJ25199.1"/>
    </source>
</evidence>
<accession>A0ABY4ST99</accession>
<dbReference type="EMBL" id="CP097762">
    <property type="protein sequence ID" value="URJ25199.1"/>
    <property type="molecule type" value="Genomic_DNA"/>
</dbReference>
<evidence type="ECO:0000256" key="1">
    <source>
        <dbReference type="ARBA" id="ARBA00003134"/>
    </source>
</evidence>
<keyword evidence="3 8" id="KW-0699">rRNA-binding</keyword>
<dbReference type="Pfam" id="PF01649">
    <property type="entry name" value="Ribosomal_S20p"/>
    <property type="match status" value="1"/>
</dbReference>
<evidence type="ECO:0000256" key="2">
    <source>
        <dbReference type="ARBA" id="ARBA00007634"/>
    </source>
</evidence>
<name>A0ABY4ST99_9ENTR</name>
<keyword evidence="6 8" id="KW-0687">Ribonucleoprotein</keyword>
<sequence>MVNTKSAKKSLIKSKIQRKYNMSQRSMLRTFIKKVYNAISSKNQETAMNAFVTMQKIIDRQTCKGLIHKNKAARYKSRVYAQLMSMNSSHCKKQ</sequence>
<dbReference type="PANTHER" id="PTHR33398">
    <property type="entry name" value="30S RIBOSOMAL PROTEIN S20"/>
    <property type="match status" value="1"/>
</dbReference>
<dbReference type="GO" id="GO:0005840">
    <property type="term" value="C:ribosome"/>
    <property type="evidence" value="ECO:0007669"/>
    <property type="project" value="UniProtKB-KW"/>
</dbReference>
<evidence type="ECO:0000256" key="4">
    <source>
        <dbReference type="ARBA" id="ARBA00022884"/>
    </source>
</evidence>
<dbReference type="HAMAP" id="MF_00500">
    <property type="entry name" value="Ribosomal_bS20"/>
    <property type="match status" value="1"/>
</dbReference>
<protein>
    <recommendedName>
        <fullName evidence="7 8">Small ribosomal subunit protein bS20</fullName>
    </recommendedName>
</protein>
<organism evidence="9 10">
    <name type="scientific">Candidatus Blochmannia ocreatus</name>
    <name type="common">nom. nud.</name>
    <dbReference type="NCBI Taxonomy" id="251538"/>
    <lineage>
        <taxon>Bacteria</taxon>
        <taxon>Pseudomonadati</taxon>
        <taxon>Pseudomonadota</taxon>
        <taxon>Gammaproteobacteria</taxon>
        <taxon>Enterobacterales</taxon>
        <taxon>Enterobacteriaceae</taxon>
        <taxon>ant endosymbionts</taxon>
        <taxon>Candidatus Blochmanniella</taxon>
    </lineage>
</organism>